<dbReference type="EMBL" id="OX597816">
    <property type="protein sequence ID" value="CAI9719706.1"/>
    <property type="molecule type" value="Genomic_DNA"/>
</dbReference>
<keyword evidence="2" id="KW-1185">Reference proteome</keyword>
<protein>
    <submittedName>
        <fullName evidence="1">Uncharacterized protein</fullName>
    </submittedName>
</protein>
<name>A0AA36EZ82_OCTVU</name>
<gene>
    <name evidence="1" type="ORF">OCTVUL_1B015174</name>
</gene>
<dbReference type="Proteomes" id="UP001162480">
    <property type="component" value="Chromosome 3"/>
</dbReference>
<evidence type="ECO:0000313" key="2">
    <source>
        <dbReference type="Proteomes" id="UP001162480"/>
    </source>
</evidence>
<sequence>MRWCSRIDRMSDERMPKQLFYGELAEGKFCRRKPKGKVAQITFNDGPDQHSLWFIPNASYESHTIYCTKRTFVMLSGESQDGAHEKLQ</sequence>
<dbReference type="AlphaFoldDB" id="A0AA36EZ82"/>
<proteinExistence type="predicted"/>
<accession>A0AA36EZ82</accession>
<evidence type="ECO:0000313" key="1">
    <source>
        <dbReference type="EMBL" id="CAI9719706.1"/>
    </source>
</evidence>
<reference evidence="1" key="1">
    <citation type="submission" date="2023-08" db="EMBL/GenBank/DDBJ databases">
        <authorList>
            <person name="Alioto T."/>
            <person name="Alioto T."/>
            <person name="Gomez Garrido J."/>
        </authorList>
    </citation>
    <scope>NUCLEOTIDE SEQUENCE</scope>
</reference>
<organism evidence="1 2">
    <name type="scientific">Octopus vulgaris</name>
    <name type="common">Common octopus</name>
    <dbReference type="NCBI Taxonomy" id="6645"/>
    <lineage>
        <taxon>Eukaryota</taxon>
        <taxon>Metazoa</taxon>
        <taxon>Spiralia</taxon>
        <taxon>Lophotrochozoa</taxon>
        <taxon>Mollusca</taxon>
        <taxon>Cephalopoda</taxon>
        <taxon>Coleoidea</taxon>
        <taxon>Octopodiformes</taxon>
        <taxon>Octopoda</taxon>
        <taxon>Incirrata</taxon>
        <taxon>Octopodidae</taxon>
        <taxon>Octopus</taxon>
    </lineage>
</organism>